<evidence type="ECO:0000256" key="1">
    <source>
        <dbReference type="SAM" id="Coils"/>
    </source>
</evidence>
<sequence>MNQFAAKDSKAKILDAFEQILAERRKVASRVATKEEEAEKEKNRTVLETVSQYTADSIVRGLADLQLEFGNIVTGLSTRLTTETTKLDDLKRAIATENQHLQELQQTRVVADALYLLTQEHQENLRFLEQRSASDRETLEKEIAESRKIWQREQQEFDLTTNESNELQQSDRTKQEEDYGYNTERSRKIARDEYEETKRQIERDIQETNQTKQKNWTEREQTLAANQTLLEEYQRKTAAFPNELGEAIKKAREEGIRDASQEAKIKADLVEKEWESTKQGYELQIQSLDTKIQKQTEQISEITTQLQTALRQAQELAMRAFGNSPNRS</sequence>
<evidence type="ECO:0000313" key="3">
    <source>
        <dbReference type="EMBL" id="GET42538.1"/>
    </source>
</evidence>
<feature type="coiled-coil region" evidence="1">
    <location>
        <begin position="278"/>
        <end position="319"/>
    </location>
</feature>
<dbReference type="Proteomes" id="UP001050975">
    <property type="component" value="Unassembled WGS sequence"/>
</dbReference>
<feature type="region of interest" description="Disordered" evidence="2">
    <location>
        <begin position="155"/>
        <end position="184"/>
    </location>
</feature>
<accession>A0AAV3XLQ5</accession>
<dbReference type="AlphaFoldDB" id="A0AAV3XLQ5"/>
<protein>
    <recommendedName>
        <fullName evidence="5">Myosin heavy chain</fullName>
    </recommendedName>
</protein>
<evidence type="ECO:0000313" key="4">
    <source>
        <dbReference type="Proteomes" id="UP001050975"/>
    </source>
</evidence>
<feature type="coiled-coil region" evidence="1">
    <location>
        <begin position="187"/>
        <end position="214"/>
    </location>
</feature>
<evidence type="ECO:0000256" key="2">
    <source>
        <dbReference type="SAM" id="MobiDB-lite"/>
    </source>
</evidence>
<feature type="compositionally biased region" description="Polar residues" evidence="2">
    <location>
        <begin position="157"/>
        <end position="168"/>
    </location>
</feature>
<proteinExistence type="predicted"/>
<keyword evidence="4" id="KW-1185">Reference proteome</keyword>
<comment type="caution">
    <text evidence="3">The sequence shown here is derived from an EMBL/GenBank/DDBJ whole genome shotgun (WGS) entry which is preliminary data.</text>
</comment>
<gene>
    <name evidence="3" type="ORF">MiSe_73560</name>
</gene>
<name>A0AAV3XLQ5_9CYAN</name>
<reference evidence="3" key="1">
    <citation type="submission" date="2019-10" db="EMBL/GenBank/DDBJ databases">
        <title>Draft genome sequece of Microseira wollei NIES-4236.</title>
        <authorList>
            <person name="Yamaguchi H."/>
            <person name="Suzuki S."/>
            <person name="Kawachi M."/>
        </authorList>
    </citation>
    <scope>NUCLEOTIDE SEQUENCE</scope>
    <source>
        <strain evidence="3">NIES-4236</strain>
    </source>
</reference>
<keyword evidence="1" id="KW-0175">Coiled coil</keyword>
<organism evidence="3 4">
    <name type="scientific">Microseira wollei NIES-4236</name>
    <dbReference type="NCBI Taxonomy" id="2530354"/>
    <lineage>
        <taxon>Bacteria</taxon>
        <taxon>Bacillati</taxon>
        <taxon>Cyanobacteriota</taxon>
        <taxon>Cyanophyceae</taxon>
        <taxon>Oscillatoriophycideae</taxon>
        <taxon>Aerosakkonematales</taxon>
        <taxon>Aerosakkonemataceae</taxon>
        <taxon>Microseira</taxon>
    </lineage>
</organism>
<evidence type="ECO:0008006" key="5">
    <source>
        <dbReference type="Google" id="ProtNLM"/>
    </source>
</evidence>
<dbReference type="RefSeq" id="WP_226590236.1">
    <property type="nucleotide sequence ID" value="NZ_BLAY01000168.1"/>
</dbReference>
<dbReference type="EMBL" id="BLAY01000168">
    <property type="protein sequence ID" value="GET42538.1"/>
    <property type="molecule type" value="Genomic_DNA"/>
</dbReference>